<organism evidence="2 3">
    <name type="scientific">Pseudomonas cuatrocienegasensis</name>
    <dbReference type="NCBI Taxonomy" id="543360"/>
    <lineage>
        <taxon>Bacteria</taxon>
        <taxon>Pseudomonadati</taxon>
        <taxon>Pseudomonadota</taxon>
        <taxon>Gammaproteobacteria</taxon>
        <taxon>Pseudomonadales</taxon>
        <taxon>Pseudomonadaceae</taxon>
        <taxon>Pseudomonas</taxon>
    </lineage>
</organism>
<dbReference type="PANTHER" id="PTHR46820:SF1">
    <property type="entry name" value="HISTONE-LYSINE N-METHYLTRANSFERASE SETD7"/>
    <property type="match status" value="1"/>
</dbReference>
<dbReference type="InterPro" id="IPR011652">
    <property type="entry name" value="MORN_2"/>
</dbReference>
<reference evidence="2 3" key="1">
    <citation type="submission" date="2016-10" db="EMBL/GenBank/DDBJ databases">
        <authorList>
            <person name="Varghese N."/>
            <person name="Submissions S."/>
        </authorList>
    </citation>
    <scope>NUCLEOTIDE SEQUENCE [LARGE SCALE GENOMIC DNA]</scope>
    <source>
        <strain evidence="2 3">CIP 109853</strain>
    </source>
</reference>
<keyword evidence="3" id="KW-1185">Reference proteome</keyword>
<feature type="region of interest" description="Disordered" evidence="1">
    <location>
        <begin position="1"/>
        <end position="27"/>
    </location>
</feature>
<dbReference type="Gene3D" id="3.90.930.1">
    <property type="match status" value="1"/>
</dbReference>
<dbReference type="SUPFAM" id="SSF82185">
    <property type="entry name" value="Histone H3 K4-specific methyltransferase SET7/9 N-terminal domain"/>
    <property type="match status" value="1"/>
</dbReference>
<protein>
    <submittedName>
        <fullName evidence="2">MORN repeat variant</fullName>
    </submittedName>
</protein>
<proteinExistence type="predicted"/>
<dbReference type="Proteomes" id="UP000198512">
    <property type="component" value="Unassembled WGS sequence"/>
</dbReference>
<dbReference type="EMBL" id="FOFP01000014">
    <property type="protein sequence ID" value="SER05841.1"/>
    <property type="molecule type" value="Genomic_DNA"/>
</dbReference>
<gene>
    <name evidence="2" type="ORF">SAMN05216600_11458</name>
</gene>
<dbReference type="PANTHER" id="PTHR46820">
    <property type="entry name" value="HISTONE-LYSINE N-METHYLTRANSFERASE SETD7"/>
    <property type="match status" value="1"/>
</dbReference>
<evidence type="ECO:0000313" key="3">
    <source>
        <dbReference type="Proteomes" id="UP000198512"/>
    </source>
</evidence>
<dbReference type="RefSeq" id="WP_069519119.1">
    <property type="nucleotide sequence ID" value="NZ_FOFP01000014.1"/>
</dbReference>
<comment type="caution">
    <text evidence="2">The sequence shown here is derived from an EMBL/GenBank/DDBJ whole genome shotgun (WGS) entry which is preliminary data.</text>
</comment>
<accession>A0ABY1BKM7</accession>
<evidence type="ECO:0000313" key="2">
    <source>
        <dbReference type="EMBL" id="SER05841.1"/>
    </source>
</evidence>
<evidence type="ECO:0000256" key="1">
    <source>
        <dbReference type="SAM" id="MobiDB-lite"/>
    </source>
</evidence>
<dbReference type="Pfam" id="PF07661">
    <property type="entry name" value="MORN_2"/>
    <property type="match status" value="3"/>
</dbReference>
<sequence>MSQSGKLELTRGDSHMQGHLQDGQLDGPLRIKEAGRPQAQLGYSGGELHGPTTLYHPNGQVSALLPYLNGKLHGIAMFYAAQGALQRKVSYRRGWMHGEASNYYPDGTLAEVEHYCDGVQEGAYLRYHSNGQLASRSRYLKGRLLDDSQQFSNDGRPLDAAGKPMSRVRWWWKRWSEAGQV</sequence>
<name>A0ABY1BKM7_9PSED</name>